<feature type="compositionally biased region" description="Basic and acidic residues" evidence="5">
    <location>
        <begin position="1"/>
        <end position="10"/>
    </location>
</feature>
<dbReference type="InterPro" id="IPR007125">
    <property type="entry name" value="H2A/H2B/H3"/>
</dbReference>
<evidence type="ECO:0000259" key="6">
    <source>
        <dbReference type="Pfam" id="PF00125"/>
    </source>
</evidence>
<keyword evidence="4" id="KW-0238">DNA-binding</keyword>
<evidence type="ECO:0000313" key="7">
    <source>
        <dbReference type="EMBL" id="SMQ46595.1"/>
    </source>
</evidence>
<organism evidence="7 8">
    <name type="scientific">Zymoseptoria tritici (strain ST99CH_3D7)</name>
    <dbReference type="NCBI Taxonomy" id="1276538"/>
    <lineage>
        <taxon>Eukaryota</taxon>
        <taxon>Fungi</taxon>
        <taxon>Dikarya</taxon>
        <taxon>Ascomycota</taxon>
        <taxon>Pezizomycotina</taxon>
        <taxon>Dothideomycetes</taxon>
        <taxon>Dothideomycetidae</taxon>
        <taxon>Mycosphaerellales</taxon>
        <taxon>Mycosphaerellaceae</taxon>
        <taxon>Zymoseptoria</taxon>
    </lineage>
</organism>
<feature type="domain" description="Core Histone H2A/H2B/H3" evidence="6">
    <location>
        <begin position="46"/>
        <end position="125"/>
    </location>
</feature>
<protein>
    <recommendedName>
        <fullName evidence="6">Core Histone H2A/H2B/H3 domain-containing protein</fullName>
    </recommendedName>
</protein>
<dbReference type="GO" id="GO:0003677">
    <property type="term" value="F:DNA binding"/>
    <property type="evidence" value="ECO:0007669"/>
    <property type="project" value="InterPro"/>
</dbReference>
<feature type="region of interest" description="Disordered" evidence="5">
    <location>
        <begin position="1"/>
        <end position="33"/>
    </location>
</feature>
<dbReference type="InterPro" id="IPR000164">
    <property type="entry name" value="Histone_H3/CENP-A"/>
</dbReference>
<gene>
    <name evidence="7" type="ORF">ZT3D7_G1741</name>
</gene>
<sequence>MTRMPTKAEEGSAVDTTTTKRSGGRKAAAPSAASLKMKTKRYIHLGTMAARGIKKYQRRLDRLPLLRLIREVSHDLRGDKQAFRWQIAAVQAIQEAIEAKVFGIFENLVLAATHDGRDTLEVKDWEHIKRVTDGCMAVRKAGY</sequence>
<evidence type="ECO:0000256" key="1">
    <source>
        <dbReference type="ARBA" id="ARBA00004286"/>
    </source>
</evidence>
<evidence type="ECO:0000313" key="8">
    <source>
        <dbReference type="Proteomes" id="UP000215127"/>
    </source>
</evidence>
<dbReference type="GO" id="GO:0000786">
    <property type="term" value="C:nucleosome"/>
    <property type="evidence" value="ECO:0007669"/>
    <property type="project" value="UniProtKB-KW"/>
</dbReference>
<dbReference type="Proteomes" id="UP000215127">
    <property type="component" value="Chromosome 1"/>
</dbReference>
<dbReference type="Gene3D" id="1.10.20.10">
    <property type="entry name" value="Histone, subunit A"/>
    <property type="match status" value="1"/>
</dbReference>
<comment type="subcellular location">
    <subcellularLocation>
        <location evidence="1">Chromosome</location>
    </subcellularLocation>
</comment>
<accession>A0A1X7RGR6</accession>
<comment type="similarity">
    <text evidence="2">Belongs to the histone H3 family.</text>
</comment>
<dbReference type="GO" id="GO:0030527">
    <property type="term" value="F:structural constituent of chromatin"/>
    <property type="evidence" value="ECO:0007669"/>
    <property type="project" value="InterPro"/>
</dbReference>
<name>A0A1X7RGR6_ZYMT9</name>
<dbReference type="EMBL" id="LT853692">
    <property type="protein sequence ID" value="SMQ46595.1"/>
    <property type="molecule type" value="Genomic_DNA"/>
</dbReference>
<dbReference type="GO" id="GO:0046982">
    <property type="term" value="F:protein heterodimerization activity"/>
    <property type="evidence" value="ECO:0007669"/>
    <property type="project" value="InterPro"/>
</dbReference>
<evidence type="ECO:0000256" key="5">
    <source>
        <dbReference type="SAM" id="MobiDB-lite"/>
    </source>
</evidence>
<keyword evidence="8" id="KW-1185">Reference proteome</keyword>
<dbReference type="PANTHER" id="PTHR45810:SF1">
    <property type="entry name" value="HISTONE H3-LIKE CENTROMERIC PROTEIN A"/>
    <property type="match status" value="1"/>
</dbReference>
<evidence type="ECO:0000256" key="4">
    <source>
        <dbReference type="ARBA" id="ARBA00023269"/>
    </source>
</evidence>
<dbReference type="STRING" id="1276538.A0A1X7RGR6"/>
<keyword evidence="3" id="KW-0158">Chromosome</keyword>
<dbReference type="SMART" id="SM00428">
    <property type="entry name" value="H3"/>
    <property type="match status" value="1"/>
</dbReference>
<dbReference type="PANTHER" id="PTHR45810">
    <property type="entry name" value="HISTONE H3.2"/>
    <property type="match status" value="1"/>
</dbReference>
<evidence type="ECO:0000256" key="3">
    <source>
        <dbReference type="ARBA" id="ARBA00022454"/>
    </source>
</evidence>
<evidence type="ECO:0000256" key="2">
    <source>
        <dbReference type="ARBA" id="ARBA00010343"/>
    </source>
</evidence>
<reference evidence="7 8" key="1">
    <citation type="submission" date="2016-06" db="EMBL/GenBank/DDBJ databases">
        <authorList>
            <person name="Kjaerup R.B."/>
            <person name="Dalgaard T.S."/>
            <person name="Juul-Madsen H.R."/>
        </authorList>
    </citation>
    <scope>NUCLEOTIDE SEQUENCE [LARGE SCALE GENOMIC DNA]</scope>
</reference>
<dbReference type="Pfam" id="PF00125">
    <property type="entry name" value="Histone"/>
    <property type="match status" value="1"/>
</dbReference>
<dbReference type="AlphaFoldDB" id="A0A1X7RGR6"/>
<keyword evidence="4" id="KW-0544">Nucleosome core</keyword>
<dbReference type="InterPro" id="IPR009072">
    <property type="entry name" value="Histone-fold"/>
</dbReference>
<dbReference type="SUPFAM" id="SSF47113">
    <property type="entry name" value="Histone-fold"/>
    <property type="match status" value="1"/>
</dbReference>
<dbReference type="PRINTS" id="PR00622">
    <property type="entry name" value="HISTONEH3"/>
</dbReference>
<proteinExistence type="inferred from homology"/>